<sequence>MMRKSALLGPWTHASFDCCPERRWDRPFDKVHDGSVRVHHDFDTVANMKYV</sequence>
<accession>A0A024S2E6</accession>
<reference evidence="2" key="1">
    <citation type="journal article" date="2013" name="Ind. Biotechnol.">
        <title>Comparative genomics analysis of Trichoderma reesei strains.</title>
        <authorList>
            <person name="Koike H."/>
            <person name="Aerts A."/>
            <person name="LaButti K."/>
            <person name="Grigoriev I.V."/>
            <person name="Baker S.E."/>
        </authorList>
    </citation>
    <scope>NUCLEOTIDE SEQUENCE [LARGE SCALE GENOMIC DNA]</scope>
    <source>
        <strain evidence="2">ATCC 56765 / BCRC 32924 / NRRL 11460 / Rut C-30</strain>
    </source>
</reference>
<protein>
    <submittedName>
        <fullName evidence="1">Uncharacterized protein</fullName>
    </submittedName>
</protein>
<dbReference type="AlphaFoldDB" id="A0A024S2E6"/>
<evidence type="ECO:0000313" key="1">
    <source>
        <dbReference type="EMBL" id="ETR99257.1"/>
    </source>
</evidence>
<gene>
    <name evidence="1" type="ORF">M419DRAFT_120163</name>
</gene>
<dbReference type="EMBL" id="KI911157">
    <property type="protein sequence ID" value="ETR99257.1"/>
    <property type="molecule type" value="Genomic_DNA"/>
</dbReference>
<evidence type="ECO:0000313" key="2">
    <source>
        <dbReference type="Proteomes" id="UP000024376"/>
    </source>
</evidence>
<organism evidence="1 2">
    <name type="scientific">Hypocrea jecorina (strain ATCC 56765 / BCRC 32924 / NRRL 11460 / Rut C-30)</name>
    <name type="common">Trichoderma reesei</name>
    <dbReference type="NCBI Taxonomy" id="1344414"/>
    <lineage>
        <taxon>Eukaryota</taxon>
        <taxon>Fungi</taxon>
        <taxon>Dikarya</taxon>
        <taxon>Ascomycota</taxon>
        <taxon>Pezizomycotina</taxon>
        <taxon>Sordariomycetes</taxon>
        <taxon>Hypocreomycetidae</taxon>
        <taxon>Hypocreales</taxon>
        <taxon>Hypocreaceae</taxon>
        <taxon>Trichoderma</taxon>
    </lineage>
</organism>
<proteinExistence type="predicted"/>
<dbReference type="HOGENOM" id="CLU_3108122_0_0_1"/>
<name>A0A024S2E6_HYPJR</name>
<dbReference type="Proteomes" id="UP000024376">
    <property type="component" value="Unassembled WGS sequence"/>
</dbReference>
<dbReference type="KEGG" id="trr:M419DRAFT_120163"/>